<evidence type="ECO:0000313" key="7">
    <source>
        <dbReference type="EMBL" id="KAJ8041539.1"/>
    </source>
</evidence>
<keyword evidence="2 3" id="KW-1015">Disulfide bond</keyword>
<evidence type="ECO:0000256" key="1">
    <source>
        <dbReference type="ARBA" id="ARBA00022737"/>
    </source>
</evidence>
<dbReference type="CDD" id="cd00112">
    <property type="entry name" value="LDLa"/>
    <property type="match status" value="1"/>
</dbReference>
<evidence type="ECO:0000256" key="4">
    <source>
        <dbReference type="SAM" id="Phobius"/>
    </source>
</evidence>
<evidence type="ECO:0000256" key="5">
    <source>
        <dbReference type="SAM" id="SignalP"/>
    </source>
</evidence>
<dbReference type="PROSITE" id="PS01209">
    <property type="entry name" value="LDLRA_1"/>
    <property type="match status" value="1"/>
</dbReference>
<dbReference type="AlphaFoldDB" id="A0A9Q1CBI3"/>
<keyword evidence="8" id="KW-1185">Reference proteome</keyword>
<sequence>MKLLLFLLSTLCLCMQDSAVDDGPSFSFPEPNDYVIAGLCEENFGPNEKSGFFESPEYPEEYYAKEDCLFFFEAEEDEVIQITFDKLFNVEEDDNCQFDQVEIHDGRYGFSPLLARLCGTVAPDPVTSSTNFLWVGFFTDSDVEEEGFRAYYKYIPNPNLPVTKPPRADIDTPAIVGPEDCFFKLDENFDGEINSSSLINALIDQGRYPTSKVDCTWEINVPENYKILLEFQEFLLTYVNECQHNRIIVYDRYALDNRKVSEFCSTTAPPVMTKTNRAYLRFVATKAIGGNEWKLIYTAYRDKPCNTTLSFECGQHICIDHELRCNGRPNCWNYPSDEENCHANPPLLQGKIDAALGAVMTFILLLTFITIVLSCRHSWLRTKHKAREARLRRTVERSAVQYLMDTGEGPESSELATMSPPNFQRYKRPDAGLQSINYLPPEGACSSVPRSRNSEGSNLSPHMNDYLEQLMDRRSSTGQNISLFTWDTVDKPSASSSKNPKTVWNVFV</sequence>
<evidence type="ECO:0000256" key="2">
    <source>
        <dbReference type="ARBA" id="ARBA00023157"/>
    </source>
</evidence>
<dbReference type="InterPro" id="IPR002172">
    <property type="entry name" value="LDrepeatLR_classA_rpt"/>
</dbReference>
<dbReference type="Gene3D" id="2.60.120.290">
    <property type="entry name" value="Spermadhesin, CUB domain"/>
    <property type="match status" value="2"/>
</dbReference>
<comment type="caution">
    <text evidence="3">Lacks conserved residue(s) required for the propagation of feature annotation.</text>
</comment>
<evidence type="ECO:0000313" key="8">
    <source>
        <dbReference type="Proteomes" id="UP001152320"/>
    </source>
</evidence>
<dbReference type="Pfam" id="PF00431">
    <property type="entry name" value="CUB"/>
    <property type="match status" value="2"/>
</dbReference>
<dbReference type="InterPro" id="IPR036055">
    <property type="entry name" value="LDL_receptor-like_sf"/>
</dbReference>
<proteinExistence type="predicted"/>
<gene>
    <name evidence="7" type="ORF">HOLleu_12388</name>
</gene>
<dbReference type="PANTHER" id="PTHR24251:SF28">
    <property type="entry name" value="NEUROPILIN AND TOLLOID-LIKE, ISOFORM B"/>
    <property type="match status" value="1"/>
</dbReference>
<dbReference type="PANTHER" id="PTHR24251">
    <property type="entry name" value="OVOCHYMASE-RELATED"/>
    <property type="match status" value="1"/>
</dbReference>
<keyword evidence="1" id="KW-0677">Repeat</keyword>
<dbReference type="InterPro" id="IPR000859">
    <property type="entry name" value="CUB_dom"/>
</dbReference>
<dbReference type="Pfam" id="PF00057">
    <property type="entry name" value="Ldl_recept_a"/>
    <property type="match status" value="1"/>
</dbReference>
<name>A0A9Q1CBI3_HOLLE</name>
<dbReference type="InterPro" id="IPR035914">
    <property type="entry name" value="Sperma_CUB_dom_sf"/>
</dbReference>
<keyword evidence="5" id="KW-0732">Signal</keyword>
<accession>A0A9Q1CBI3</accession>
<organism evidence="7 8">
    <name type="scientific">Holothuria leucospilota</name>
    <name type="common">Black long sea cucumber</name>
    <name type="synonym">Mertensiothuria leucospilota</name>
    <dbReference type="NCBI Taxonomy" id="206669"/>
    <lineage>
        <taxon>Eukaryota</taxon>
        <taxon>Metazoa</taxon>
        <taxon>Echinodermata</taxon>
        <taxon>Eleutherozoa</taxon>
        <taxon>Echinozoa</taxon>
        <taxon>Holothuroidea</taxon>
        <taxon>Aspidochirotacea</taxon>
        <taxon>Aspidochirotida</taxon>
        <taxon>Holothuriidae</taxon>
        <taxon>Holothuria</taxon>
    </lineage>
</organism>
<reference evidence="7" key="1">
    <citation type="submission" date="2021-10" db="EMBL/GenBank/DDBJ databases">
        <title>Tropical sea cucumber genome reveals ecological adaptation and Cuvierian tubules defense mechanism.</title>
        <authorList>
            <person name="Chen T."/>
        </authorList>
    </citation>
    <scope>NUCLEOTIDE SEQUENCE</scope>
    <source>
        <strain evidence="7">Nanhai2018</strain>
        <tissue evidence="7">Muscle</tissue>
    </source>
</reference>
<dbReference type="SMART" id="SM00042">
    <property type="entry name" value="CUB"/>
    <property type="match status" value="2"/>
</dbReference>
<dbReference type="InterPro" id="IPR023415">
    <property type="entry name" value="LDLR_class-A_CS"/>
</dbReference>
<dbReference type="SUPFAM" id="SSF57424">
    <property type="entry name" value="LDL receptor-like module"/>
    <property type="match status" value="1"/>
</dbReference>
<keyword evidence="4" id="KW-0472">Membrane</keyword>
<keyword evidence="4" id="KW-1133">Transmembrane helix</keyword>
<dbReference type="CDD" id="cd00041">
    <property type="entry name" value="CUB"/>
    <property type="match status" value="2"/>
</dbReference>
<protein>
    <submittedName>
        <fullName evidence="7">Neuropilin and tolloid-like protein 2</fullName>
    </submittedName>
</protein>
<dbReference type="Proteomes" id="UP001152320">
    <property type="component" value="Chromosome 5"/>
</dbReference>
<dbReference type="PROSITE" id="PS50068">
    <property type="entry name" value="LDLRA_2"/>
    <property type="match status" value="1"/>
</dbReference>
<keyword evidence="4" id="KW-0812">Transmembrane</keyword>
<comment type="caution">
    <text evidence="7">The sequence shown here is derived from an EMBL/GenBank/DDBJ whole genome shotgun (WGS) entry which is preliminary data.</text>
</comment>
<feature type="chain" id="PRO_5040293670" evidence="5">
    <location>
        <begin position="20"/>
        <end position="508"/>
    </location>
</feature>
<feature type="domain" description="CUB" evidence="6">
    <location>
        <begin position="181"/>
        <end position="300"/>
    </location>
</feature>
<evidence type="ECO:0000259" key="6">
    <source>
        <dbReference type="PROSITE" id="PS01180"/>
    </source>
</evidence>
<dbReference type="FunFam" id="2.60.120.290:FF:000013">
    <property type="entry name" value="Membrane frizzled-related protein"/>
    <property type="match status" value="1"/>
</dbReference>
<dbReference type="OrthoDB" id="9971251at2759"/>
<dbReference type="PROSITE" id="PS01180">
    <property type="entry name" value="CUB"/>
    <property type="match status" value="2"/>
</dbReference>
<evidence type="ECO:0000256" key="3">
    <source>
        <dbReference type="PROSITE-ProRule" id="PRU00124"/>
    </source>
</evidence>
<feature type="disulfide bond" evidence="3">
    <location>
        <begin position="313"/>
        <end position="331"/>
    </location>
</feature>
<feature type="domain" description="CUB" evidence="6">
    <location>
        <begin position="40"/>
        <end position="155"/>
    </location>
</feature>
<dbReference type="EMBL" id="JAIZAY010000005">
    <property type="protein sequence ID" value="KAJ8041539.1"/>
    <property type="molecule type" value="Genomic_DNA"/>
</dbReference>
<feature type="signal peptide" evidence="5">
    <location>
        <begin position="1"/>
        <end position="19"/>
    </location>
</feature>
<dbReference type="SUPFAM" id="SSF49854">
    <property type="entry name" value="Spermadhesin, CUB domain"/>
    <property type="match status" value="2"/>
</dbReference>
<dbReference type="Gene3D" id="4.10.400.10">
    <property type="entry name" value="Low-density Lipoprotein Receptor"/>
    <property type="match status" value="1"/>
</dbReference>
<feature type="transmembrane region" description="Helical" evidence="4">
    <location>
        <begin position="354"/>
        <end position="375"/>
    </location>
</feature>